<gene>
    <name evidence="1" type="ORF">Pint_04430</name>
</gene>
<sequence length="321" mass="36419">MSKFSNSGNVILTLKVGLISTCLLSIGILLKNSAPLISDFVSSDVPGFWNVMLQWLKPPYLYLVINCIIISIVASSKLQQHSHESHNTLSTVSAQVLVGTQEKVVSGDHVRNEYVLGYGYINPTVEREEEKKMMSDEMPVMMDGGDEVVAVRPPERSESMELLDLYEKDKEKGKEKPTVSKRFSHKKAVKANPEGGKAILKVSKAKRQDTLESTWKTITEGRAMPLTRHLKKSDTWDTQLRRQKTPPPPPEMKKAETFSDRTTTAENSSDNPARVKREPSLSQDELNRRVEAFIKKFNEEMRLQRQRSVEQYNEMIRRGAV</sequence>
<comment type="caution">
    <text evidence="1">The sequence shown here is derived from an EMBL/GenBank/DDBJ whole genome shotgun (WGS) entry which is preliminary data.</text>
</comment>
<evidence type="ECO:0000313" key="2">
    <source>
        <dbReference type="Proteomes" id="UP001163603"/>
    </source>
</evidence>
<dbReference type="EMBL" id="CM047738">
    <property type="protein sequence ID" value="KAJ0046075.1"/>
    <property type="molecule type" value="Genomic_DNA"/>
</dbReference>
<accession>A0ACC0Z7T1</accession>
<reference evidence="2" key="1">
    <citation type="journal article" date="2023" name="G3 (Bethesda)">
        <title>Genome assembly and association tests identify interacting loci associated with vigor, precocity, and sex in interspecific pistachio rootstocks.</title>
        <authorList>
            <person name="Palmer W."/>
            <person name="Jacygrad E."/>
            <person name="Sagayaradj S."/>
            <person name="Cavanaugh K."/>
            <person name="Han R."/>
            <person name="Bertier L."/>
            <person name="Beede B."/>
            <person name="Kafkas S."/>
            <person name="Golino D."/>
            <person name="Preece J."/>
            <person name="Michelmore R."/>
        </authorList>
    </citation>
    <scope>NUCLEOTIDE SEQUENCE [LARGE SCALE GENOMIC DNA]</scope>
</reference>
<organism evidence="1 2">
    <name type="scientific">Pistacia integerrima</name>
    <dbReference type="NCBI Taxonomy" id="434235"/>
    <lineage>
        <taxon>Eukaryota</taxon>
        <taxon>Viridiplantae</taxon>
        <taxon>Streptophyta</taxon>
        <taxon>Embryophyta</taxon>
        <taxon>Tracheophyta</taxon>
        <taxon>Spermatophyta</taxon>
        <taxon>Magnoliopsida</taxon>
        <taxon>eudicotyledons</taxon>
        <taxon>Gunneridae</taxon>
        <taxon>Pentapetalae</taxon>
        <taxon>rosids</taxon>
        <taxon>malvids</taxon>
        <taxon>Sapindales</taxon>
        <taxon>Anacardiaceae</taxon>
        <taxon>Pistacia</taxon>
    </lineage>
</organism>
<dbReference type="Proteomes" id="UP001163603">
    <property type="component" value="Chromosome 3"/>
</dbReference>
<proteinExistence type="predicted"/>
<keyword evidence="2" id="KW-1185">Reference proteome</keyword>
<evidence type="ECO:0000313" key="1">
    <source>
        <dbReference type="EMBL" id="KAJ0046075.1"/>
    </source>
</evidence>
<protein>
    <submittedName>
        <fullName evidence="1">Uncharacterized protein</fullName>
    </submittedName>
</protein>
<name>A0ACC0Z7T1_9ROSI</name>